<dbReference type="AlphaFoldDB" id="A0A166P8I6"/>
<sequence length="85" mass="9951">MQKLAIYIPGEKVIFTLHNNIQRQYLAIRTYTLNNRNLFAITRLLYIRPSTALALYKVLCLSWSNTRYVAFIKKAISHISYVVKS</sequence>
<comment type="caution">
    <text evidence="1">The sequence shown here is derived from an EMBL/GenBank/DDBJ whole genome shotgun (WGS) entry which is preliminary data.</text>
</comment>
<dbReference type="Proteomes" id="UP000076552">
    <property type="component" value="Unassembled WGS sequence"/>
</dbReference>
<dbReference type="EMBL" id="LFIV01000174">
    <property type="protein sequence ID" value="KZL66494.1"/>
    <property type="molecule type" value="Genomic_DNA"/>
</dbReference>
<gene>
    <name evidence="1" type="ORF">CT0861_11109</name>
</gene>
<accession>A0A166P8I6</accession>
<keyword evidence="2" id="KW-1185">Reference proteome</keyword>
<protein>
    <submittedName>
        <fullName evidence="1">Uncharacterized protein</fullName>
    </submittedName>
</protein>
<proteinExistence type="predicted"/>
<organism evidence="1 2">
    <name type="scientific">Colletotrichum tofieldiae</name>
    <dbReference type="NCBI Taxonomy" id="708197"/>
    <lineage>
        <taxon>Eukaryota</taxon>
        <taxon>Fungi</taxon>
        <taxon>Dikarya</taxon>
        <taxon>Ascomycota</taxon>
        <taxon>Pezizomycotina</taxon>
        <taxon>Sordariomycetes</taxon>
        <taxon>Hypocreomycetidae</taxon>
        <taxon>Glomerellales</taxon>
        <taxon>Glomerellaceae</taxon>
        <taxon>Colletotrichum</taxon>
        <taxon>Colletotrichum spaethianum species complex</taxon>
    </lineage>
</organism>
<name>A0A166P8I6_9PEZI</name>
<evidence type="ECO:0000313" key="1">
    <source>
        <dbReference type="EMBL" id="KZL66494.1"/>
    </source>
</evidence>
<evidence type="ECO:0000313" key="2">
    <source>
        <dbReference type="Proteomes" id="UP000076552"/>
    </source>
</evidence>
<reference evidence="1 2" key="1">
    <citation type="submission" date="2015-06" db="EMBL/GenBank/DDBJ databases">
        <title>Survival trade-offs in plant roots during colonization by closely related pathogenic and mutualistic fungi.</title>
        <authorList>
            <person name="Hacquard S."/>
            <person name="Kracher B."/>
            <person name="Hiruma K."/>
            <person name="Weinman A."/>
            <person name="Muench P."/>
            <person name="Garrido Oter R."/>
            <person name="Ver Loren van Themaat E."/>
            <person name="Dallerey J.-F."/>
            <person name="Damm U."/>
            <person name="Henrissat B."/>
            <person name="Lespinet O."/>
            <person name="Thon M."/>
            <person name="Kemen E."/>
            <person name="McHardy A.C."/>
            <person name="Schulze-Lefert P."/>
            <person name="O'Connell R.J."/>
        </authorList>
    </citation>
    <scope>NUCLEOTIDE SEQUENCE [LARGE SCALE GENOMIC DNA]</scope>
    <source>
        <strain evidence="1 2">0861</strain>
    </source>
</reference>